<dbReference type="GO" id="GO:0015031">
    <property type="term" value="P:protein transport"/>
    <property type="evidence" value="ECO:0007669"/>
    <property type="project" value="UniProtKB-KW"/>
</dbReference>
<dbReference type="GO" id="GO:0005789">
    <property type="term" value="C:endoplasmic reticulum membrane"/>
    <property type="evidence" value="ECO:0007669"/>
    <property type="project" value="UniProtKB-SubCell"/>
</dbReference>
<evidence type="ECO:0000256" key="12">
    <source>
        <dbReference type="ARBA" id="ARBA00037875"/>
    </source>
</evidence>
<organism evidence="19 20">
    <name type="scientific">Tropilaelaps mercedesae</name>
    <dbReference type="NCBI Taxonomy" id="418985"/>
    <lineage>
        <taxon>Eukaryota</taxon>
        <taxon>Metazoa</taxon>
        <taxon>Ecdysozoa</taxon>
        <taxon>Arthropoda</taxon>
        <taxon>Chelicerata</taxon>
        <taxon>Arachnida</taxon>
        <taxon>Acari</taxon>
        <taxon>Parasitiformes</taxon>
        <taxon>Mesostigmata</taxon>
        <taxon>Gamasina</taxon>
        <taxon>Dermanyssoidea</taxon>
        <taxon>Laelapidae</taxon>
        <taxon>Tropilaelaps</taxon>
    </lineage>
</organism>
<keyword evidence="20" id="KW-1185">Reference proteome</keyword>
<dbReference type="GO" id="GO:0000149">
    <property type="term" value="F:SNARE binding"/>
    <property type="evidence" value="ECO:0007669"/>
    <property type="project" value="TreeGrafter"/>
</dbReference>
<keyword evidence="15" id="KW-0175">Coiled coil</keyword>
<evidence type="ECO:0000256" key="6">
    <source>
        <dbReference type="ARBA" id="ARBA00022989"/>
    </source>
</evidence>
<dbReference type="GO" id="GO:0006887">
    <property type="term" value="P:exocytosis"/>
    <property type="evidence" value="ECO:0007669"/>
    <property type="project" value="TreeGrafter"/>
</dbReference>
<evidence type="ECO:0000256" key="13">
    <source>
        <dbReference type="ARBA" id="ARBA00039269"/>
    </source>
</evidence>
<evidence type="ECO:0000256" key="9">
    <source>
        <dbReference type="ARBA" id="ARBA00037803"/>
    </source>
</evidence>
<evidence type="ECO:0000256" key="1">
    <source>
        <dbReference type="ARBA" id="ARBA00004163"/>
    </source>
</evidence>
<comment type="subcellular location">
    <subcellularLocation>
        <location evidence="12">Cytoplasmic vesicle</location>
        <location evidence="12">Phagosome membrane</location>
        <topology evidence="12">Single-pass type IV membrane protein</topology>
    </subcellularLocation>
    <subcellularLocation>
        <location evidence="9">Cytoplasmic vesicle</location>
        <location evidence="9">Secretory vesicle membrane</location>
        <topology evidence="9">Single-pass type IV membrane protein</topology>
    </subcellularLocation>
    <subcellularLocation>
        <location evidence="1">Endoplasmic reticulum membrane</location>
        <topology evidence="1">Single-pass type IV membrane protein</topology>
    </subcellularLocation>
    <subcellularLocation>
        <location evidence="8">Golgi apparatus</location>
        <location evidence="8">trans-Golgi network membrane</location>
        <topology evidence="8">Single-pass type IV membrane protein</topology>
    </subcellularLocation>
    <subcellularLocation>
        <location evidence="10">Late endosome membrane</location>
        <topology evidence="10">Single-pass type IV membrane protein</topology>
    </subcellularLocation>
    <subcellularLocation>
        <location evidence="11">Lysosome membrane</location>
        <topology evidence="11">Single-pass type IV membrane protein</topology>
    </subcellularLocation>
</comment>
<dbReference type="GO" id="GO:0006906">
    <property type="term" value="P:vesicle fusion"/>
    <property type="evidence" value="ECO:0007669"/>
    <property type="project" value="TreeGrafter"/>
</dbReference>
<evidence type="ECO:0000256" key="10">
    <source>
        <dbReference type="ARBA" id="ARBA00037845"/>
    </source>
</evidence>
<dbReference type="PANTHER" id="PTHR21136">
    <property type="entry name" value="SNARE PROTEINS"/>
    <property type="match status" value="1"/>
</dbReference>
<keyword evidence="5" id="KW-0653">Protein transport</keyword>
<dbReference type="OrthoDB" id="190375at2759"/>
<dbReference type="Gene3D" id="3.30.450.50">
    <property type="entry name" value="Longin domain"/>
    <property type="match status" value="1"/>
</dbReference>
<evidence type="ECO:0000256" key="8">
    <source>
        <dbReference type="ARBA" id="ARBA00037801"/>
    </source>
</evidence>
<dbReference type="Pfam" id="PF13774">
    <property type="entry name" value="Longin"/>
    <property type="match status" value="1"/>
</dbReference>
<dbReference type="PROSITE" id="PS50859">
    <property type="entry name" value="LONGIN"/>
    <property type="match status" value="1"/>
</dbReference>
<feature type="transmembrane region" description="Helical" evidence="16">
    <location>
        <begin position="169"/>
        <end position="190"/>
    </location>
</feature>
<evidence type="ECO:0000256" key="14">
    <source>
        <dbReference type="ARBA" id="ARBA00042194"/>
    </source>
</evidence>
<evidence type="ECO:0000256" key="15">
    <source>
        <dbReference type="PROSITE-ProRule" id="PRU00290"/>
    </source>
</evidence>
<dbReference type="Proteomes" id="UP000192247">
    <property type="component" value="Unassembled WGS sequence"/>
</dbReference>
<keyword evidence="7 16" id="KW-0472">Membrane</keyword>
<sequence>MQKLEYAAICRGYTVLVSFQDEKGSENAERFKFHVLVQSGVVFACGAVPEAGVRLPFSFLAELCKRFNATSLPARAYNAEEHEFDREFKYVLRETLDMFNNGPIDDEVHVLQNKVQDVQNTMQQNITKALERGARIDDIVGQTEELESQSVTFRAQSARVRRKMWLQNFKCWIIIGVISTIVIVLLGLWISKGV</sequence>
<dbReference type="Gene3D" id="1.20.5.110">
    <property type="match status" value="1"/>
</dbReference>
<dbReference type="CDD" id="cd15843">
    <property type="entry name" value="R-SNARE"/>
    <property type="match status" value="1"/>
</dbReference>
<dbReference type="GO" id="GO:0031902">
    <property type="term" value="C:late endosome membrane"/>
    <property type="evidence" value="ECO:0007669"/>
    <property type="project" value="UniProtKB-SubCell"/>
</dbReference>
<gene>
    <name evidence="19" type="ORF">BIW11_02808</name>
</gene>
<dbReference type="PRINTS" id="PR00219">
    <property type="entry name" value="SYNAPTOBREVN"/>
</dbReference>
<evidence type="ECO:0000313" key="19">
    <source>
        <dbReference type="EMBL" id="OQR78022.1"/>
    </source>
</evidence>
<evidence type="ECO:0000256" key="4">
    <source>
        <dbReference type="ARBA" id="ARBA00022692"/>
    </source>
</evidence>
<proteinExistence type="inferred from homology"/>
<dbReference type="InterPro" id="IPR051097">
    <property type="entry name" value="Synaptobrevin-like_transport"/>
</dbReference>
<evidence type="ECO:0000256" key="7">
    <source>
        <dbReference type="ARBA" id="ARBA00023136"/>
    </source>
</evidence>
<dbReference type="InterPro" id="IPR001388">
    <property type="entry name" value="Synaptobrevin-like"/>
</dbReference>
<evidence type="ECO:0000256" key="3">
    <source>
        <dbReference type="ARBA" id="ARBA00022448"/>
    </source>
</evidence>
<comment type="similarity">
    <text evidence="2">Belongs to the synaptobrevin family.</text>
</comment>
<dbReference type="STRING" id="418985.A0A1V9XX66"/>
<feature type="domain" description="Longin" evidence="17">
    <location>
        <begin position="1"/>
        <end position="92"/>
    </location>
</feature>
<dbReference type="InParanoid" id="A0A1V9XX66"/>
<accession>A0A1V9XX66</accession>
<reference evidence="19 20" key="1">
    <citation type="journal article" date="2017" name="Gigascience">
        <title>Draft genome of the honey bee ectoparasitic mite, Tropilaelaps mercedesae, is shaped by the parasitic life history.</title>
        <authorList>
            <person name="Dong X."/>
            <person name="Armstrong S.D."/>
            <person name="Xia D."/>
            <person name="Makepeace B.L."/>
            <person name="Darby A.C."/>
            <person name="Kadowaki T."/>
        </authorList>
    </citation>
    <scope>NUCLEOTIDE SEQUENCE [LARGE SCALE GENOMIC DNA]</scope>
    <source>
        <strain evidence="19">Wuxi-XJTLU</strain>
    </source>
</reference>
<feature type="domain" description="V-SNARE coiled-coil homology" evidence="18">
    <location>
        <begin position="107"/>
        <end position="167"/>
    </location>
</feature>
<dbReference type="GO" id="GO:0005794">
    <property type="term" value="C:Golgi apparatus"/>
    <property type="evidence" value="ECO:0007669"/>
    <property type="project" value="UniProtKB-SubCell"/>
</dbReference>
<keyword evidence="6 16" id="KW-1133">Transmembrane helix</keyword>
<dbReference type="GO" id="GO:0030670">
    <property type="term" value="C:phagocytic vesicle membrane"/>
    <property type="evidence" value="ECO:0007669"/>
    <property type="project" value="UniProtKB-SubCell"/>
</dbReference>
<dbReference type="AlphaFoldDB" id="A0A1V9XX66"/>
<name>A0A1V9XX66_9ACAR</name>
<dbReference type="Pfam" id="PF00957">
    <property type="entry name" value="Synaptobrevin"/>
    <property type="match status" value="1"/>
</dbReference>
<dbReference type="EMBL" id="MNPL01002733">
    <property type="protein sequence ID" value="OQR78022.1"/>
    <property type="molecule type" value="Genomic_DNA"/>
</dbReference>
<evidence type="ECO:0000259" key="18">
    <source>
        <dbReference type="PROSITE" id="PS50892"/>
    </source>
</evidence>
<dbReference type="GO" id="GO:0005484">
    <property type="term" value="F:SNAP receptor activity"/>
    <property type="evidence" value="ECO:0007669"/>
    <property type="project" value="TreeGrafter"/>
</dbReference>
<evidence type="ECO:0000256" key="2">
    <source>
        <dbReference type="ARBA" id="ARBA00008025"/>
    </source>
</evidence>
<dbReference type="InterPro" id="IPR042855">
    <property type="entry name" value="V_SNARE_CC"/>
</dbReference>
<dbReference type="SUPFAM" id="SSF58038">
    <property type="entry name" value="SNARE fusion complex"/>
    <property type="match status" value="1"/>
</dbReference>
<dbReference type="GO" id="GO:0005765">
    <property type="term" value="C:lysosomal membrane"/>
    <property type="evidence" value="ECO:0007669"/>
    <property type="project" value="UniProtKB-SubCell"/>
</dbReference>
<dbReference type="SMART" id="SM01270">
    <property type="entry name" value="Longin"/>
    <property type="match status" value="1"/>
</dbReference>
<evidence type="ECO:0000313" key="20">
    <source>
        <dbReference type="Proteomes" id="UP000192247"/>
    </source>
</evidence>
<dbReference type="GO" id="GO:0030658">
    <property type="term" value="C:transport vesicle membrane"/>
    <property type="evidence" value="ECO:0007669"/>
    <property type="project" value="UniProtKB-SubCell"/>
</dbReference>
<protein>
    <recommendedName>
        <fullName evidence="13">Vesicle-associated membrane protein 7</fullName>
    </recommendedName>
    <alternativeName>
        <fullName evidence="14">Synaptobrevin-like protein 1</fullName>
    </alternativeName>
</protein>
<comment type="caution">
    <text evidence="19">The sequence shown here is derived from an EMBL/GenBank/DDBJ whole genome shotgun (WGS) entry which is preliminary data.</text>
</comment>
<keyword evidence="4 16" id="KW-0812">Transmembrane</keyword>
<evidence type="ECO:0000256" key="16">
    <source>
        <dbReference type="SAM" id="Phobius"/>
    </source>
</evidence>
<dbReference type="PROSITE" id="PS50892">
    <property type="entry name" value="V_SNARE"/>
    <property type="match status" value="1"/>
</dbReference>
<dbReference type="InterPro" id="IPR010908">
    <property type="entry name" value="Longin_dom"/>
</dbReference>
<dbReference type="SUPFAM" id="SSF64356">
    <property type="entry name" value="SNARE-like"/>
    <property type="match status" value="1"/>
</dbReference>
<evidence type="ECO:0000256" key="11">
    <source>
        <dbReference type="ARBA" id="ARBA00037863"/>
    </source>
</evidence>
<keyword evidence="3" id="KW-0813">Transport</keyword>
<evidence type="ECO:0000256" key="5">
    <source>
        <dbReference type="ARBA" id="ARBA00022927"/>
    </source>
</evidence>
<dbReference type="GO" id="GO:0031201">
    <property type="term" value="C:SNARE complex"/>
    <property type="evidence" value="ECO:0007669"/>
    <property type="project" value="TreeGrafter"/>
</dbReference>
<dbReference type="CDD" id="cd14824">
    <property type="entry name" value="Longin"/>
    <property type="match status" value="1"/>
</dbReference>
<evidence type="ECO:0000259" key="17">
    <source>
        <dbReference type="PROSITE" id="PS50859"/>
    </source>
</evidence>
<dbReference type="FunCoup" id="A0A1V9XX66">
    <property type="interactions" value="875"/>
</dbReference>
<dbReference type="InterPro" id="IPR011012">
    <property type="entry name" value="Longin-like_dom_sf"/>
</dbReference>
<dbReference type="PANTHER" id="PTHR21136:SF168">
    <property type="entry name" value="VESICLE-ASSOCIATED MEMBRANE PROTEIN 9"/>
    <property type="match status" value="1"/>
</dbReference>